<feature type="transmembrane region" description="Helical" evidence="1">
    <location>
        <begin position="7"/>
        <end position="25"/>
    </location>
</feature>
<evidence type="ECO:0000313" key="3">
    <source>
        <dbReference type="EMBL" id="QMU28130.1"/>
    </source>
</evidence>
<protein>
    <submittedName>
        <fullName evidence="3">Histidine kinase</fullName>
    </submittedName>
</protein>
<feature type="transmembrane region" description="Helical" evidence="1">
    <location>
        <begin position="110"/>
        <end position="134"/>
    </location>
</feature>
<dbReference type="InterPro" id="IPR050640">
    <property type="entry name" value="Bact_2-comp_sensor_kinase"/>
</dbReference>
<dbReference type="KEGG" id="add:HUW48_08770"/>
<evidence type="ECO:0000259" key="2">
    <source>
        <dbReference type="Pfam" id="PF06580"/>
    </source>
</evidence>
<feature type="transmembrane region" description="Helical" evidence="1">
    <location>
        <begin position="72"/>
        <end position="90"/>
    </location>
</feature>
<feature type="transmembrane region" description="Helical" evidence="1">
    <location>
        <begin position="31"/>
        <end position="51"/>
    </location>
</feature>
<keyword evidence="3" id="KW-0418">Kinase</keyword>
<dbReference type="GO" id="GO:0016020">
    <property type="term" value="C:membrane"/>
    <property type="evidence" value="ECO:0007669"/>
    <property type="project" value="InterPro"/>
</dbReference>
<feature type="domain" description="Signal transduction histidine kinase internal region" evidence="2">
    <location>
        <begin position="155"/>
        <end position="232"/>
    </location>
</feature>
<dbReference type="AlphaFoldDB" id="A0A7L7L5S6"/>
<dbReference type="RefSeq" id="WP_182415318.1">
    <property type="nucleotide sequence ID" value="NZ_CP055153.1"/>
</dbReference>
<dbReference type="EMBL" id="CP055153">
    <property type="protein sequence ID" value="QMU28130.1"/>
    <property type="molecule type" value="Genomic_DNA"/>
</dbReference>
<reference evidence="3 4" key="1">
    <citation type="submission" date="2020-08" db="EMBL/GenBank/DDBJ databases">
        <title>Adhaeribacter dokdonensis sp. nov., isolated from the rhizosphere of Elymus tsukushiensis, a plant native to the Dokdo Islands, Republic of Korea.</title>
        <authorList>
            <person name="Ghim S.Y."/>
        </authorList>
    </citation>
    <scope>NUCLEOTIDE SEQUENCE [LARGE SCALE GENOMIC DNA]</scope>
    <source>
        <strain evidence="3 4">KUDC8001</strain>
    </source>
</reference>
<dbReference type="Proteomes" id="UP000514509">
    <property type="component" value="Chromosome"/>
</dbReference>
<evidence type="ECO:0000313" key="4">
    <source>
        <dbReference type="Proteomes" id="UP000514509"/>
    </source>
</evidence>
<gene>
    <name evidence="3" type="ORF">HUW48_08770</name>
</gene>
<proteinExistence type="predicted"/>
<keyword evidence="1" id="KW-0472">Membrane</keyword>
<dbReference type="InterPro" id="IPR010559">
    <property type="entry name" value="Sig_transdc_His_kin_internal"/>
</dbReference>
<keyword evidence="1" id="KW-1133">Transmembrane helix</keyword>
<dbReference type="PANTHER" id="PTHR34220:SF7">
    <property type="entry name" value="SENSOR HISTIDINE KINASE YPDA"/>
    <property type="match status" value="1"/>
</dbReference>
<keyword evidence="4" id="KW-1185">Reference proteome</keyword>
<dbReference type="PANTHER" id="PTHR34220">
    <property type="entry name" value="SENSOR HISTIDINE KINASE YPDA"/>
    <property type="match status" value="1"/>
</dbReference>
<keyword evidence="1" id="KW-0812">Transmembrane</keyword>
<name>A0A7L7L5S6_9BACT</name>
<organism evidence="3 4">
    <name type="scientific">Adhaeribacter radiodurans</name>
    <dbReference type="NCBI Taxonomy" id="2745197"/>
    <lineage>
        <taxon>Bacteria</taxon>
        <taxon>Pseudomonadati</taxon>
        <taxon>Bacteroidota</taxon>
        <taxon>Cytophagia</taxon>
        <taxon>Cytophagales</taxon>
        <taxon>Hymenobacteraceae</taxon>
        <taxon>Adhaeribacter</taxon>
    </lineage>
</organism>
<dbReference type="GO" id="GO:0000155">
    <property type="term" value="F:phosphorelay sensor kinase activity"/>
    <property type="evidence" value="ECO:0007669"/>
    <property type="project" value="InterPro"/>
</dbReference>
<keyword evidence="3" id="KW-0808">Transferase</keyword>
<evidence type="ECO:0000256" key="1">
    <source>
        <dbReference type="SAM" id="Phobius"/>
    </source>
</evidence>
<dbReference type="Pfam" id="PF06580">
    <property type="entry name" value="His_kinase"/>
    <property type="match status" value="1"/>
</dbReference>
<accession>A0A7L7L5S6</accession>
<sequence length="345" mass="39927">MSERQIKILAILIFFLMTTASGWMFENGNTFTIILRFFITLASISMQWEAAHLIIRYGRKKFPELPLVKKRVKFTVIYLLLLAIFIQLITDYLLDGVIEAQPFLANPFRIITIVLQAFVFTLTTIGLFESVYYYTNFSKSELEKEELRRANLQSQFESLKGQVNPHFLFNSLNSLSSLILKDPVKAERFVEEMSNVYRFLLQSNEQQLITLKEELDFIQSYLHLLTTRFGGNLKVSLTIAAKYQSYLLPPLTLQMLVENAVKHNIISKSQPLYLSMFTTESDRLHMVNNLQKKTREVSSGKVGLSNIIAKYKLLRQPDVEVKETEAEFMVIVPLIKAEEYASINY</sequence>